<keyword evidence="2" id="KW-1185">Reference proteome</keyword>
<evidence type="ECO:0000313" key="2">
    <source>
        <dbReference type="Proteomes" id="UP001612415"/>
    </source>
</evidence>
<dbReference type="EMBL" id="JBITDC010000006">
    <property type="protein sequence ID" value="MFI5676494.1"/>
    <property type="molecule type" value="Genomic_DNA"/>
</dbReference>
<proteinExistence type="predicted"/>
<reference evidence="1 2" key="1">
    <citation type="submission" date="2024-10" db="EMBL/GenBank/DDBJ databases">
        <title>The Natural Products Discovery Center: Release of the First 8490 Sequenced Strains for Exploring Actinobacteria Biosynthetic Diversity.</title>
        <authorList>
            <person name="Kalkreuter E."/>
            <person name="Kautsar S.A."/>
            <person name="Yang D."/>
            <person name="Bader C.D."/>
            <person name="Teijaro C.N."/>
            <person name="Fluegel L."/>
            <person name="Davis C.M."/>
            <person name="Simpson J.R."/>
            <person name="Lauterbach L."/>
            <person name="Steele A.D."/>
            <person name="Gui C."/>
            <person name="Meng S."/>
            <person name="Li G."/>
            <person name="Viehrig K."/>
            <person name="Ye F."/>
            <person name="Su P."/>
            <person name="Kiefer A.F."/>
            <person name="Nichols A."/>
            <person name="Cepeda A.J."/>
            <person name="Yan W."/>
            <person name="Fan B."/>
            <person name="Jiang Y."/>
            <person name="Adhikari A."/>
            <person name="Zheng C.-J."/>
            <person name="Schuster L."/>
            <person name="Cowan T.M."/>
            <person name="Smanski M.J."/>
            <person name="Chevrette M.G."/>
            <person name="De Carvalho L.P.S."/>
            <person name="Shen B."/>
        </authorList>
    </citation>
    <scope>NUCLEOTIDE SEQUENCE [LARGE SCALE GENOMIC DNA]</scope>
    <source>
        <strain evidence="1 2">NPDC051599</strain>
    </source>
</reference>
<dbReference type="Proteomes" id="UP001612415">
    <property type="component" value="Unassembled WGS sequence"/>
</dbReference>
<organism evidence="1 2">
    <name type="scientific">Streptomyces cellulosae</name>
    <dbReference type="NCBI Taxonomy" id="1968"/>
    <lineage>
        <taxon>Bacteria</taxon>
        <taxon>Bacillati</taxon>
        <taxon>Actinomycetota</taxon>
        <taxon>Actinomycetes</taxon>
        <taxon>Kitasatosporales</taxon>
        <taxon>Streptomycetaceae</taxon>
        <taxon>Streptomyces</taxon>
    </lineage>
</organism>
<comment type="caution">
    <text evidence="1">The sequence shown here is derived from an EMBL/GenBank/DDBJ whole genome shotgun (WGS) entry which is preliminary data.</text>
</comment>
<sequence>MSKFLRTQRLLAAQGGDCLFVYAVEDGQLIVWVLAAGNRRDVPRQVVWLPAAAPVAL</sequence>
<gene>
    <name evidence="1" type="ORF">ACIA8P_17735</name>
</gene>
<accession>A0ABW7Y2A6</accession>
<name>A0ABW7Y2A6_STRCE</name>
<dbReference type="RefSeq" id="WP_398657236.1">
    <property type="nucleotide sequence ID" value="NZ_JBITDC010000006.1"/>
</dbReference>
<protein>
    <submittedName>
        <fullName evidence="1">Type II toxin-antitoxin system RelE/ParE family toxin</fullName>
    </submittedName>
</protein>
<evidence type="ECO:0000313" key="1">
    <source>
        <dbReference type="EMBL" id="MFI5676494.1"/>
    </source>
</evidence>